<evidence type="ECO:0000256" key="3">
    <source>
        <dbReference type="ARBA" id="ARBA00022576"/>
    </source>
</evidence>
<comment type="caution">
    <text evidence="7">The sequence shown here is derived from an EMBL/GenBank/DDBJ whole genome shotgun (WGS) entry which is preliminary data.</text>
</comment>
<keyword evidence="8" id="KW-1185">Reference proteome</keyword>
<dbReference type="Proteomes" id="UP000284841">
    <property type="component" value="Unassembled WGS sequence"/>
</dbReference>
<keyword evidence="4 7" id="KW-0808">Transferase</keyword>
<dbReference type="Pfam" id="PF00155">
    <property type="entry name" value="Aminotran_1_2"/>
    <property type="match status" value="1"/>
</dbReference>
<dbReference type="SUPFAM" id="SSF53383">
    <property type="entry name" value="PLP-dependent transferases"/>
    <property type="match status" value="1"/>
</dbReference>
<protein>
    <submittedName>
        <fullName evidence="7">Aminotransferase class I/II-fold pyridoxal phosphate-dependent enzyme</fullName>
    </submittedName>
</protein>
<dbReference type="InterPro" id="IPR004839">
    <property type="entry name" value="Aminotransferase_I/II_large"/>
</dbReference>
<dbReference type="GO" id="GO:0008483">
    <property type="term" value="F:transaminase activity"/>
    <property type="evidence" value="ECO:0007669"/>
    <property type="project" value="UniProtKB-KW"/>
</dbReference>
<sequence>MNFVKSPYIAKRHWEFEEAALSKTNEMVKRYDDVIDLSIGDPDYPADKRIIEAMYKAGLQGNTRYTEFLGDEELRQETINMYKEDYGFDFQMDEILITAGGTHAMYLTMEAILDEGDEVIAIAPYYIYYQPQIELPKGKLVVYNTKSEDNFDVDLHELEKCITSRTKAIVINSPCNPSGKVYSQENIKGILALAEKYDFLVIADDIYCALNYTDNRKAICSYEKSPKRVITLYSYSKDYCMTGLRLGHIIASKELIATMRRVNEAVTFTINSMAQKGGVCAIKNRKEIQKGLYKEYYDREMYIYERIKKMNNIFCNKPEGTFYVFADISKTGISSMDIWEKILDEAHVLMLPGSGFGQAGEGFIRIAATVGINTLKEAFDRLERMSIFK</sequence>
<organism evidence="7 8">
    <name type="scientific">Emergencia timonensis</name>
    <dbReference type="NCBI Taxonomy" id="1776384"/>
    <lineage>
        <taxon>Bacteria</taxon>
        <taxon>Bacillati</taxon>
        <taxon>Bacillota</taxon>
        <taxon>Clostridia</taxon>
        <taxon>Peptostreptococcales</taxon>
        <taxon>Anaerovoracaceae</taxon>
        <taxon>Emergencia</taxon>
    </lineage>
</organism>
<evidence type="ECO:0000313" key="8">
    <source>
        <dbReference type="Proteomes" id="UP000284841"/>
    </source>
</evidence>
<reference evidence="7 8" key="1">
    <citation type="submission" date="2018-08" db="EMBL/GenBank/DDBJ databases">
        <title>A genome reference for cultivated species of the human gut microbiota.</title>
        <authorList>
            <person name="Zou Y."/>
            <person name="Xue W."/>
            <person name="Luo G."/>
        </authorList>
    </citation>
    <scope>NUCLEOTIDE SEQUENCE [LARGE SCALE GENOMIC DNA]</scope>
    <source>
        <strain evidence="7 8">AM07-24</strain>
    </source>
</reference>
<evidence type="ECO:0000313" key="7">
    <source>
        <dbReference type="EMBL" id="RHJ89483.1"/>
    </source>
</evidence>
<dbReference type="InterPro" id="IPR015424">
    <property type="entry name" value="PyrdxlP-dep_Trfase"/>
</dbReference>
<gene>
    <name evidence="7" type="ORF">DW099_02600</name>
</gene>
<evidence type="ECO:0000256" key="5">
    <source>
        <dbReference type="ARBA" id="ARBA00022898"/>
    </source>
</evidence>
<keyword evidence="5" id="KW-0663">Pyridoxal phosphate</keyword>
<dbReference type="GO" id="GO:0030170">
    <property type="term" value="F:pyridoxal phosphate binding"/>
    <property type="evidence" value="ECO:0007669"/>
    <property type="project" value="InterPro"/>
</dbReference>
<accession>A0A415E6T2</accession>
<proteinExistence type="inferred from homology"/>
<dbReference type="STRING" id="1776384.GCA_900086585_02829"/>
<evidence type="ECO:0000256" key="1">
    <source>
        <dbReference type="ARBA" id="ARBA00001933"/>
    </source>
</evidence>
<dbReference type="InterPro" id="IPR015422">
    <property type="entry name" value="PyrdxlP-dep_Trfase_small"/>
</dbReference>
<comment type="cofactor">
    <cofactor evidence="1">
        <name>pyridoxal 5'-phosphate</name>
        <dbReference type="ChEBI" id="CHEBI:597326"/>
    </cofactor>
</comment>
<evidence type="ECO:0000256" key="2">
    <source>
        <dbReference type="ARBA" id="ARBA00007441"/>
    </source>
</evidence>
<dbReference type="PANTHER" id="PTHR46383:SF1">
    <property type="entry name" value="ASPARTATE AMINOTRANSFERASE"/>
    <property type="match status" value="1"/>
</dbReference>
<evidence type="ECO:0000259" key="6">
    <source>
        <dbReference type="Pfam" id="PF00155"/>
    </source>
</evidence>
<keyword evidence="3 7" id="KW-0032">Aminotransferase</keyword>
<dbReference type="GO" id="GO:0006520">
    <property type="term" value="P:amino acid metabolic process"/>
    <property type="evidence" value="ECO:0007669"/>
    <property type="project" value="InterPro"/>
</dbReference>
<dbReference type="PANTHER" id="PTHR46383">
    <property type="entry name" value="ASPARTATE AMINOTRANSFERASE"/>
    <property type="match status" value="1"/>
</dbReference>
<dbReference type="Gene3D" id="3.90.1150.10">
    <property type="entry name" value="Aspartate Aminotransferase, domain 1"/>
    <property type="match status" value="1"/>
</dbReference>
<dbReference type="EMBL" id="QRMS01000001">
    <property type="protein sequence ID" value="RHJ89483.1"/>
    <property type="molecule type" value="Genomic_DNA"/>
</dbReference>
<name>A0A415E6T2_9FIRM</name>
<dbReference type="CDD" id="cd00609">
    <property type="entry name" value="AAT_like"/>
    <property type="match status" value="1"/>
</dbReference>
<evidence type="ECO:0000256" key="4">
    <source>
        <dbReference type="ARBA" id="ARBA00022679"/>
    </source>
</evidence>
<comment type="similarity">
    <text evidence="2">Belongs to the class-I pyridoxal-phosphate-dependent aminotransferase family.</text>
</comment>
<feature type="domain" description="Aminotransferase class I/classII large" evidence="6">
    <location>
        <begin position="33"/>
        <end position="382"/>
    </location>
</feature>
<dbReference type="OrthoDB" id="9802328at2"/>
<dbReference type="InterPro" id="IPR050596">
    <property type="entry name" value="AspAT/PAT-like"/>
</dbReference>
<dbReference type="Gene3D" id="3.40.640.10">
    <property type="entry name" value="Type I PLP-dependent aspartate aminotransferase-like (Major domain)"/>
    <property type="match status" value="1"/>
</dbReference>
<dbReference type="AlphaFoldDB" id="A0A415E6T2"/>
<dbReference type="InterPro" id="IPR015421">
    <property type="entry name" value="PyrdxlP-dep_Trfase_major"/>
</dbReference>